<evidence type="ECO:0000259" key="5">
    <source>
        <dbReference type="PROSITE" id="PS51123"/>
    </source>
</evidence>
<dbReference type="CDD" id="cd07185">
    <property type="entry name" value="OmpA_C-like"/>
    <property type="match status" value="1"/>
</dbReference>
<evidence type="ECO:0000256" key="2">
    <source>
        <dbReference type="ARBA" id="ARBA00023136"/>
    </source>
</evidence>
<dbReference type="PRINTS" id="PR01021">
    <property type="entry name" value="OMPADOMAIN"/>
</dbReference>
<dbReference type="Gene3D" id="3.30.1330.60">
    <property type="entry name" value="OmpA-like domain"/>
    <property type="match status" value="1"/>
</dbReference>
<organism evidence="6 7">
    <name type="scientific">Candidatus Thalassospirochaeta sargassi</name>
    <dbReference type="NCBI Taxonomy" id="3119039"/>
    <lineage>
        <taxon>Bacteria</taxon>
        <taxon>Pseudomonadati</taxon>
        <taxon>Spirochaetota</taxon>
        <taxon>Spirochaetia</taxon>
        <taxon>Spirochaetales</taxon>
        <taxon>Spirochaetaceae</taxon>
        <taxon>Candidatus Thalassospirochaeta</taxon>
    </lineage>
</organism>
<feature type="domain" description="OmpA-like" evidence="5">
    <location>
        <begin position="283"/>
        <end position="400"/>
    </location>
</feature>
<dbReference type="GO" id="GO:0009279">
    <property type="term" value="C:cell outer membrane"/>
    <property type="evidence" value="ECO:0007669"/>
    <property type="project" value="UniProtKB-SubCell"/>
</dbReference>
<keyword evidence="2 4" id="KW-0472">Membrane</keyword>
<name>A0AAJ1IBM9_9SPIO</name>
<dbReference type="InterPro" id="IPR036737">
    <property type="entry name" value="OmpA-like_sf"/>
</dbReference>
<evidence type="ECO:0000313" key="7">
    <source>
        <dbReference type="Proteomes" id="UP001221217"/>
    </source>
</evidence>
<dbReference type="PROSITE" id="PS51123">
    <property type="entry name" value="OMPA_2"/>
    <property type="match status" value="1"/>
</dbReference>
<dbReference type="InterPro" id="IPR006665">
    <property type="entry name" value="OmpA-like"/>
</dbReference>
<protein>
    <submittedName>
        <fullName evidence="6">OmpA family protein</fullName>
    </submittedName>
</protein>
<dbReference type="PANTHER" id="PTHR30329">
    <property type="entry name" value="STATOR ELEMENT OF FLAGELLAR MOTOR COMPLEX"/>
    <property type="match status" value="1"/>
</dbReference>
<keyword evidence="3" id="KW-0998">Cell outer membrane</keyword>
<dbReference type="Proteomes" id="UP001221217">
    <property type="component" value="Unassembled WGS sequence"/>
</dbReference>
<comment type="subcellular location">
    <subcellularLocation>
        <location evidence="1">Cell outer membrane</location>
    </subcellularLocation>
</comment>
<evidence type="ECO:0000256" key="3">
    <source>
        <dbReference type="ARBA" id="ARBA00023237"/>
    </source>
</evidence>
<evidence type="ECO:0000256" key="4">
    <source>
        <dbReference type="PROSITE-ProRule" id="PRU00473"/>
    </source>
</evidence>
<evidence type="ECO:0000256" key="1">
    <source>
        <dbReference type="ARBA" id="ARBA00004442"/>
    </source>
</evidence>
<reference evidence="6 7" key="1">
    <citation type="submission" date="2022-12" db="EMBL/GenBank/DDBJ databases">
        <title>Metagenome assembled genome from gulf of manar.</title>
        <authorList>
            <person name="Kohli P."/>
            <person name="Pk S."/>
            <person name="Venkata Ramana C."/>
            <person name="Sasikala C."/>
        </authorList>
    </citation>
    <scope>NUCLEOTIDE SEQUENCE [LARGE SCALE GENOMIC DNA]</scope>
    <source>
        <strain evidence="6">JB008</strain>
    </source>
</reference>
<dbReference type="EMBL" id="JAQQAL010000011">
    <property type="protein sequence ID" value="MDC7226315.1"/>
    <property type="molecule type" value="Genomic_DNA"/>
</dbReference>
<sequence length="400" mass="45800">MRKRVVLLISFTLLSILTLYSETFKFSYEPDDRYRILSRVDEYVYINGVYSHRADIMNKITVYVKSVEDGAGMIESGFQTSERTSGSSGAYQWATEYESEFIRDEYGKYQIEPQYFMPVVRDVPVFPDRDLEPGDTWSWKGEEVHDFRKNFGISDAYHIPIYVNYTYLGKGEYEGYEFDKISVKYNIFFRPSEVPYGAELYPVRISGSSDQIIYWDSSAGRPHIYEESFEFVFELSTGDTVEYRGISDAYIVESPKMDKKAVAEDIRKIIDDEGLNDTDVSISEEGVKITLSNIQFSPNSSRLLNSELEKLDQISEIISEYPERDILVAGHTALAGTAAGRQQLSEQRAKVVADYLLKKGGRLPEQIIMKGMGAEQPVADNSTEEGMRKNRRVEIIILEN</sequence>
<gene>
    <name evidence="6" type="ORF">PQJ61_06090</name>
</gene>
<dbReference type="InterPro" id="IPR006664">
    <property type="entry name" value="OMP_bac"/>
</dbReference>
<dbReference type="InterPro" id="IPR050330">
    <property type="entry name" value="Bact_OuterMem_StrucFunc"/>
</dbReference>
<dbReference type="SUPFAM" id="SSF103088">
    <property type="entry name" value="OmpA-like"/>
    <property type="match status" value="1"/>
</dbReference>
<evidence type="ECO:0000313" key="6">
    <source>
        <dbReference type="EMBL" id="MDC7226315.1"/>
    </source>
</evidence>
<dbReference type="PANTHER" id="PTHR30329:SF21">
    <property type="entry name" value="LIPOPROTEIN YIAD-RELATED"/>
    <property type="match status" value="1"/>
</dbReference>
<accession>A0AAJ1IBM9</accession>
<comment type="caution">
    <text evidence="6">The sequence shown here is derived from an EMBL/GenBank/DDBJ whole genome shotgun (WGS) entry which is preliminary data.</text>
</comment>
<proteinExistence type="predicted"/>
<dbReference type="AlphaFoldDB" id="A0AAJ1IBM9"/>
<dbReference type="Pfam" id="PF00691">
    <property type="entry name" value="OmpA"/>
    <property type="match status" value="1"/>
</dbReference>